<reference evidence="1 2" key="1">
    <citation type="submission" date="2023-03" db="EMBL/GenBank/DDBJ databases">
        <title>Genome insight into feeding habits of ladybird beetles.</title>
        <authorList>
            <person name="Li H.-S."/>
            <person name="Huang Y.-H."/>
            <person name="Pang H."/>
        </authorList>
    </citation>
    <scope>NUCLEOTIDE SEQUENCE [LARGE SCALE GENOMIC DNA]</scope>
    <source>
        <strain evidence="1">SYSU_2023b</strain>
        <tissue evidence="1">Whole body</tissue>
    </source>
</reference>
<dbReference type="AlphaFoldDB" id="A0AAW1UFX2"/>
<comment type="caution">
    <text evidence="1">The sequence shown here is derived from an EMBL/GenBank/DDBJ whole genome shotgun (WGS) entry which is preliminary data.</text>
</comment>
<evidence type="ECO:0000313" key="2">
    <source>
        <dbReference type="Proteomes" id="UP001431783"/>
    </source>
</evidence>
<gene>
    <name evidence="1" type="ORF">WA026_006512</name>
</gene>
<keyword evidence="2" id="KW-1185">Reference proteome</keyword>
<dbReference type="Proteomes" id="UP001431783">
    <property type="component" value="Unassembled WGS sequence"/>
</dbReference>
<dbReference type="EMBL" id="JARQZJ010000062">
    <property type="protein sequence ID" value="KAK9879442.1"/>
    <property type="molecule type" value="Genomic_DNA"/>
</dbReference>
<sequence length="77" mass="8775">MQSIIYNSVLAAISPDEKLALRTIKEKISEIVSAWIRPNRLEEESWRIWNLRCFSNCIGTTIDGKLDRITDPSHSGS</sequence>
<proteinExistence type="predicted"/>
<protein>
    <submittedName>
        <fullName evidence="1">Uncharacterized protein</fullName>
    </submittedName>
</protein>
<organism evidence="1 2">
    <name type="scientific">Henosepilachna vigintioctopunctata</name>
    <dbReference type="NCBI Taxonomy" id="420089"/>
    <lineage>
        <taxon>Eukaryota</taxon>
        <taxon>Metazoa</taxon>
        <taxon>Ecdysozoa</taxon>
        <taxon>Arthropoda</taxon>
        <taxon>Hexapoda</taxon>
        <taxon>Insecta</taxon>
        <taxon>Pterygota</taxon>
        <taxon>Neoptera</taxon>
        <taxon>Endopterygota</taxon>
        <taxon>Coleoptera</taxon>
        <taxon>Polyphaga</taxon>
        <taxon>Cucujiformia</taxon>
        <taxon>Coccinelloidea</taxon>
        <taxon>Coccinellidae</taxon>
        <taxon>Epilachninae</taxon>
        <taxon>Epilachnini</taxon>
        <taxon>Henosepilachna</taxon>
    </lineage>
</organism>
<name>A0AAW1UFX2_9CUCU</name>
<evidence type="ECO:0000313" key="1">
    <source>
        <dbReference type="EMBL" id="KAK9879442.1"/>
    </source>
</evidence>
<accession>A0AAW1UFX2</accession>